<name>A0A1M7DKL9_9BACT</name>
<reference evidence="3 4" key="1">
    <citation type="submission" date="2016-11" db="EMBL/GenBank/DDBJ databases">
        <authorList>
            <person name="Jaros S."/>
            <person name="Januszkiewicz K."/>
            <person name="Wedrychowicz H."/>
        </authorList>
    </citation>
    <scope>NUCLEOTIDE SEQUENCE [LARGE SCALE GENOMIC DNA]</scope>
    <source>
        <strain evidence="3 4">DSM 27406</strain>
    </source>
</reference>
<dbReference type="Pfam" id="PF00144">
    <property type="entry name" value="Beta-lactamase"/>
    <property type="match status" value="1"/>
</dbReference>
<evidence type="ECO:0000313" key="3">
    <source>
        <dbReference type="EMBL" id="SHL79903.1"/>
    </source>
</evidence>
<organism evidence="3 4">
    <name type="scientific">Chitinophaga jiangningensis</name>
    <dbReference type="NCBI Taxonomy" id="1419482"/>
    <lineage>
        <taxon>Bacteria</taxon>
        <taxon>Pseudomonadati</taxon>
        <taxon>Bacteroidota</taxon>
        <taxon>Chitinophagia</taxon>
        <taxon>Chitinophagales</taxon>
        <taxon>Chitinophagaceae</taxon>
        <taxon>Chitinophaga</taxon>
    </lineage>
</organism>
<dbReference type="InterPro" id="IPR012338">
    <property type="entry name" value="Beta-lactam/transpept-like"/>
</dbReference>
<keyword evidence="4" id="KW-1185">Reference proteome</keyword>
<evidence type="ECO:0000259" key="2">
    <source>
        <dbReference type="Pfam" id="PF00144"/>
    </source>
</evidence>
<protein>
    <submittedName>
        <fullName evidence="3">Beta-lactamase</fullName>
    </submittedName>
</protein>
<dbReference type="InterPro" id="IPR001466">
    <property type="entry name" value="Beta-lactam-related"/>
</dbReference>
<dbReference type="Proteomes" id="UP000184420">
    <property type="component" value="Unassembled WGS sequence"/>
</dbReference>
<gene>
    <name evidence="3" type="ORF">SAMN05444266_10529</name>
</gene>
<dbReference type="PANTHER" id="PTHR46825">
    <property type="entry name" value="D-ALANYL-D-ALANINE-CARBOXYPEPTIDASE/ENDOPEPTIDASE AMPH"/>
    <property type="match status" value="1"/>
</dbReference>
<proteinExistence type="predicted"/>
<dbReference type="Gene3D" id="3.40.710.10">
    <property type="entry name" value="DD-peptidase/beta-lactamase superfamily"/>
    <property type="match status" value="1"/>
</dbReference>
<dbReference type="SUPFAM" id="SSF56601">
    <property type="entry name" value="beta-lactamase/transpeptidase-like"/>
    <property type="match status" value="1"/>
</dbReference>
<evidence type="ECO:0000313" key="4">
    <source>
        <dbReference type="Proteomes" id="UP000184420"/>
    </source>
</evidence>
<sequence>MTRKLSALAFLLTCILVCQLVYSQSLSQKADSIIATVFTDKNGPGGVFMIAHDGKIIYQKSTGKANLELNVDMSTDHVFQLGSMTKQFTAVAVLLLEQEGKLKTSDPISTYIPNYPTKSTGSSFGFKTMGVYIPSEDIYVLGFSNCDCNSPTKVTTDIAALALQTLRKQK</sequence>
<dbReference type="AlphaFoldDB" id="A0A1M7DKL9"/>
<dbReference type="RefSeq" id="WP_073081490.1">
    <property type="nucleotide sequence ID" value="NZ_FRBL01000005.1"/>
</dbReference>
<dbReference type="InterPro" id="IPR050491">
    <property type="entry name" value="AmpC-like"/>
</dbReference>
<dbReference type="EMBL" id="FRBL01000005">
    <property type="protein sequence ID" value="SHL79903.1"/>
    <property type="molecule type" value="Genomic_DNA"/>
</dbReference>
<dbReference type="PANTHER" id="PTHR46825:SF9">
    <property type="entry name" value="BETA-LACTAMASE-RELATED DOMAIN-CONTAINING PROTEIN"/>
    <property type="match status" value="1"/>
</dbReference>
<feature type="chain" id="PRO_5013155881" evidence="1">
    <location>
        <begin position="24"/>
        <end position="170"/>
    </location>
</feature>
<evidence type="ECO:0000256" key="1">
    <source>
        <dbReference type="SAM" id="SignalP"/>
    </source>
</evidence>
<feature type="domain" description="Beta-lactamase-related" evidence="2">
    <location>
        <begin position="35"/>
        <end position="120"/>
    </location>
</feature>
<dbReference type="STRING" id="1419482.SAMN05444266_10529"/>
<dbReference type="OrthoDB" id="9793489at2"/>
<accession>A0A1M7DKL9</accession>
<feature type="signal peptide" evidence="1">
    <location>
        <begin position="1"/>
        <end position="23"/>
    </location>
</feature>
<keyword evidence="1" id="KW-0732">Signal</keyword>